<proteinExistence type="predicted"/>
<keyword evidence="1" id="KW-0175">Coiled coil</keyword>
<feature type="compositionally biased region" description="Polar residues" evidence="2">
    <location>
        <begin position="487"/>
        <end position="502"/>
    </location>
</feature>
<dbReference type="AlphaFoldDB" id="A0A8B8GPD9"/>
<gene>
    <name evidence="5 6" type="primary">LOC112693561</name>
</gene>
<evidence type="ECO:0000256" key="3">
    <source>
        <dbReference type="SAM" id="SignalP"/>
    </source>
</evidence>
<evidence type="ECO:0000313" key="6">
    <source>
        <dbReference type="RefSeq" id="XP_025424467.1"/>
    </source>
</evidence>
<accession>A0A8B8GPD9</accession>
<dbReference type="RefSeq" id="XP_025424467.1">
    <property type="nucleotide sequence ID" value="XM_025568682.1"/>
</dbReference>
<dbReference type="OrthoDB" id="6372889at2759"/>
<organism evidence="4 5">
    <name type="scientific">Sipha flava</name>
    <name type="common">yellow sugarcane aphid</name>
    <dbReference type="NCBI Taxonomy" id="143950"/>
    <lineage>
        <taxon>Eukaryota</taxon>
        <taxon>Metazoa</taxon>
        <taxon>Ecdysozoa</taxon>
        <taxon>Arthropoda</taxon>
        <taxon>Hexapoda</taxon>
        <taxon>Insecta</taxon>
        <taxon>Pterygota</taxon>
        <taxon>Neoptera</taxon>
        <taxon>Paraneoptera</taxon>
        <taxon>Hemiptera</taxon>
        <taxon>Sternorrhyncha</taxon>
        <taxon>Aphidomorpha</taxon>
        <taxon>Aphidoidea</taxon>
        <taxon>Aphididae</taxon>
        <taxon>Sipha</taxon>
    </lineage>
</organism>
<dbReference type="RefSeq" id="XP_025424466.1">
    <property type="nucleotide sequence ID" value="XM_025568681.1"/>
</dbReference>
<sequence length="502" mass="56920">MPPLKSLPIPPIVTPLVALVLTTLVLATCSAAPDISMSIHGGVGTSGDDREKSSFTVNQIHTILSSIEFRLRDLSNTMRRDQQIERINSRIDVMLNKLSHLEVSNGLWFDKFQQSVVEECGPNHMTRRLDKAQHQLEITLEHMETTLQTVHNHQKELEKEIKKVTDRQTEMSADIQSMRKDMSNEFNKHNSSQNAFREQLQETVSNFFQQSKIVDKSLNTCLCNQNDDPSQLPDTTTTNKLATTVNSMYNGLKERSDDMQILLKELIEITDKYRRRLDSDRHDVISEFLDSFMEAAISEIAAIQKKSEQELEAKFKEQLQLLVDGQNLFMVNCHRLQSNEHQIENDMVFILERIMNHIDNKTISETTALEQISKTLKTQRSQEEKMFAELSELGKTQTDQVVRTVAYSTNQVIKLHQDVMNISNALMVANCGGSPSNGTTTINATDVNSALNIHHVSNNKNPLMIKNKSEKPTTTQQHEKSNARGKPTTTENNTQSSTDGLQ</sequence>
<evidence type="ECO:0000313" key="5">
    <source>
        <dbReference type="RefSeq" id="XP_025424466.1"/>
    </source>
</evidence>
<name>A0A8B8GPD9_9HEMI</name>
<feature type="region of interest" description="Disordered" evidence="2">
    <location>
        <begin position="457"/>
        <end position="502"/>
    </location>
</feature>
<keyword evidence="3" id="KW-0732">Signal</keyword>
<feature type="chain" id="PRO_5044666639" evidence="3">
    <location>
        <begin position="32"/>
        <end position="502"/>
    </location>
</feature>
<evidence type="ECO:0000313" key="4">
    <source>
        <dbReference type="Proteomes" id="UP000694846"/>
    </source>
</evidence>
<protein>
    <submittedName>
        <fullName evidence="5">Uncharacterized protein LOC112693561 isoform X1</fullName>
    </submittedName>
    <submittedName>
        <fullName evidence="6">Uncharacterized protein LOC112693561 isoform X2</fullName>
    </submittedName>
</protein>
<evidence type="ECO:0000256" key="2">
    <source>
        <dbReference type="SAM" id="MobiDB-lite"/>
    </source>
</evidence>
<dbReference type="GeneID" id="112693561"/>
<feature type="signal peptide" evidence="3">
    <location>
        <begin position="1"/>
        <end position="31"/>
    </location>
</feature>
<evidence type="ECO:0000256" key="1">
    <source>
        <dbReference type="SAM" id="Coils"/>
    </source>
</evidence>
<feature type="compositionally biased region" description="Basic and acidic residues" evidence="2">
    <location>
        <begin position="467"/>
        <end position="482"/>
    </location>
</feature>
<keyword evidence="4" id="KW-1185">Reference proteome</keyword>
<reference evidence="5 6" key="1">
    <citation type="submission" date="2025-04" db="UniProtKB">
        <authorList>
            <consortium name="RefSeq"/>
        </authorList>
    </citation>
    <scope>IDENTIFICATION</scope>
    <source>
        <tissue evidence="5 6">Whole body</tissue>
    </source>
</reference>
<feature type="coiled-coil region" evidence="1">
    <location>
        <begin position="140"/>
        <end position="174"/>
    </location>
</feature>
<dbReference type="Proteomes" id="UP000694846">
    <property type="component" value="Unplaced"/>
</dbReference>